<evidence type="ECO:0000256" key="1">
    <source>
        <dbReference type="ARBA" id="ARBA00004141"/>
    </source>
</evidence>
<feature type="transmembrane region" description="Helical" evidence="5">
    <location>
        <begin position="222"/>
        <end position="239"/>
    </location>
</feature>
<evidence type="ECO:0000259" key="6">
    <source>
        <dbReference type="Pfam" id="PF04932"/>
    </source>
</evidence>
<feature type="transmembrane region" description="Helical" evidence="5">
    <location>
        <begin position="123"/>
        <end position="143"/>
    </location>
</feature>
<dbReference type="Pfam" id="PF04932">
    <property type="entry name" value="Wzy_C"/>
    <property type="match status" value="1"/>
</dbReference>
<evidence type="ECO:0000313" key="7">
    <source>
        <dbReference type="EMBL" id="RYM34522.1"/>
    </source>
</evidence>
<dbReference type="InterPro" id="IPR051533">
    <property type="entry name" value="WaaL-like"/>
</dbReference>
<keyword evidence="3 5" id="KW-1133">Transmembrane helix</keyword>
<feature type="transmembrane region" description="Helical" evidence="5">
    <location>
        <begin position="360"/>
        <end position="378"/>
    </location>
</feature>
<protein>
    <recommendedName>
        <fullName evidence="6">O-antigen ligase-related domain-containing protein</fullName>
    </recommendedName>
</protein>
<reference evidence="7 8" key="1">
    <citation type="submission" date="2019-02" db="EMBL/GenBank/DDBJ databases">
        <title>Genome sequence of the sea-ice species Brumimicrobium glaciale.</title>
        <authorList>
            <person name="Bowman J.P."/>
        </authorList>
    </citation>
    <scope>NUCLEOTIDE SEQUENCE [LARGE SCALE GENOMIC DNA]</scope>
    <source>
        <strain evidence="7 8">IC156</strain>
    </source>
</reference>
<feature type="transmembrane region" description="Helical" evidence="5">
    <location>
        <begin position="199"/>
        <end position="216"/>
    </location>
</feature>
<dbReference type="PANTHER" id="PTHR37422:SF17">
    <property type="entry name" value="O-ANTIGEN LIGASE"/>
    <property type="match status" value="1"/>
</dbReference>
<evidence type="ECO:0000256" key="3">
    <source>
        <dbReference type="ARBA" id="ARBA00022989"/>
    </source>
</evidence>
<dbReference type="Proteomes" id="UP000293952">
    <property type="component" value="Unassembled WGS sequence"/>
</dbReference>
<dbReference type="GO" id="GO:0016020">
    <property type="term" value="C:membrane"/>
    <property type="evidence" value="ECO:0007669"/>
    <property type="project" value="UniProtKB-SubCell"/>
</dbReference>
<dbReference type="PANTHER" id="PTHR37422">
    <property type="entry name" value="TEICHURONIC ACID BIOSYNTHESIS PROTEIN TUAE"/>
    <property type="match status" value="1"/>
</dbReference>
<feature type="transmembrane region" description="Helical" evidence="5">
    <location>
        <begin position="15"/>
        <end position="32"/>
    </location>
</feature>
<dbReference type="InterPro" id="IPR007016">
    <property type="entry name" value="O-antigen_ligase-rel_domated"/>
</dbReference>
<evidence type="ECO:0000313" key="8">
    <source>
        <dbReference type="Proteomes" id="UP000293952"/>
    </source>
</evidence>
<comment type="subcellular location">
    <subcellularLocation>
        <location evidence="1">Membrane</location>
        <topology evidence="1">Multi-pass membrane protein</topology>
    </subcellularLocation>
</comment>
<organism evidence="7 8">
    <name type="scientific">Brumimicrobium glaciale</name>
    <dbReference type="NCBI Taxonomy" id="200475"/>
    <lineage>
        <taxon>Bacteria</taxon>
        <taxon>Pseudomonadati</taxon>
        <taxon>Bacteroidota</taxon>
        <taxon>Flavobacteriia</taxon>
        <taxon>Flavobacteriales</taxon>
        <taxon>Crocinitomicaceae</taxon>
        <taxon>Brumimicrobium</taxon>
    </lineage>
</organism>
<dbReference type="EMBL" id="SETE01000002">
    <property type="protein sequence ID" value="RYM34522.1"/>
    <property type="molecule type" value="Genomic_DNA"/>
</dbReference>
<evidence type="ECO:0000256" key="4">
    <source>
        <dbReference type="ARBA" id="ARBA00023136"/>
    </source>
</evidence>
<dbReference type="AlphaFoldDB" id="A0A4Q4KMI5"/>
<feature type="transmembrane region" description="Helical" evidence="5">
    <location>
        <begin position="384"/>
        <end position="402"/>
    </location>
</feature>
<sequence>MNQSSAEAELKNNKYDHFLVILICLVAFGMYGGAMQPIRMVSLASLPFLFIQFIKSKRNPLLFRAYLACVFLYLWIALSYFWSTNIEEATKEVVYYFAHFSIFLLIITLYSKATNPLKSLTKGWFILIVLTAFIAFIEIFYGLHMSVNLIPDDFHIRYYDLNVFKRYASVTFGNYNTYVMVITMALPFLFTYLYLHKKFITQFVAILIISFSYFVLMINASRGGLIAGGIILFIWILFVQKQKVHHIRNKLILLIPIAIFVIKYHVHTLFDQVTNRSAAGVSVVEDQGRIELFTSAINAFLQKPFFGSGIGSIQTEMKNVTIFVPHNLVLEFLVQFGAVLGIIVAFLFFKMFIKIPKIEVLPKAILISLLLSTPFIFIINSIYLLHPVLWVFFASIYCVSCFKKQNYSYD</sequence>
<keyword evidence="4 5" id="KW-0472">Membrane</keyword>
<dbReference type="RefSeq" id="WP_130092531.1">
    <property type="nucleotide sequence ID" value="NZ_SETE01000002.1"/>
</dbReference>
<keyword evidence="2 5" id="KW-0812">Transmembrane</keyword>
<feature type="transmembrane region" description="Helical" evidence="5">
    <location>
        <begin position="175"/>
        <end position="194"/>
    </location>
</feature>
<keyword evidence="8" id="KW-1185">Reference proteome</keyword>
<evidence type="ECO:0000256" key="5">
    <source>
        <dbReference type="SAM" id="Phobius"/>
    </source>
</evidence>
<dbReference type="OrthoDB" id="1466707at2"/>
<gene>
    <name evidence="7" type="ORF">ERX46_03880</name>
</gene>
<name>A0A4Q4KMI5_9FLAO</name>
<feature type="transmembrane region" description="Helical" evidence="5">
    <location>
        <begin position="94"/>
        <end position="111"/>
    </location>
</feature>
<proteinExistence type="predicted"/>
<evidence type="ECO:0000256" key="2">
    <source>
        <dbReference type="ARBA" id="ARBA00022692"/>
    </source>
</evidence>
<feature type="transmembrane region" description="Helical" evidence="5">
    <location>
        <begin position="61"/>
        <end position="82"/>
    </location>
</feature>
<comment type="caution">
    <text evidence="7">The sequence shown here is derived from an EMBL/GenBank/DDBJ whole genome shotgun (WGS) entry which is preliminary data.</text>
</comment>
<feature type="domain" description="O-antigen ligase-related" evidence="6">
    <location>
        <begin position="210"/>
        <end position="344"/>
    </location>
</feature>
<feature type="transmembrane region" description="Helical" evidence="5">
    <location>
        <begin position="251"/>
        <end position="270"/>
    </location>
</feature>
<feature type="transmembrane region" description="Helical" evidence="5">
    <location>
        <begin position="332"/>
        <end position="353"/>
    </location>
</feature>
<accession>A0A4Q4KMI5</accession>